<protein>
    <submittedName>
        <fullName evidence="1">Uncharacterized protein</fullName>
    </submittedName>
</protein>
<dbReference type="RefSeq" id="WP_197009978.1">
    <property type="nucleotide sequence ID" value="NZ_BAABES010000006.1"/>
</dbReference>
<dbReference type="EMBL" id="JADOUA010000001">
    <property type="protein sequence ID" value="MBG6087056.1"/>
    <property type="molecule type" value="Genomic_DNA"/>
</dbReference>
<reference evidence="1" key="1">
    <citation type="submission" date="2020-11" db="EMBL/GenBank/DDBJ databases">
        <title>Sequencing the genomes of 1000 actinobacteria strains.</title>
        <authorList>
            <person name="Klenk H.-P."/>
        </authorList>
    </citation>
    <scope>NUCLEOTIDE SEQUENCE</scope>
    <source>
        <strain evidence="1">DSM 43175</strain>
    </source>
</reference>
<evidence type="ECO:0000313" key="2">
    <source>
        <dbReference type="Proteomes" id="UP000614047"/>
    </source>
</evidence>
<accession>A0A931DGG9</accession>
<dbReference type="AlphaFoldDB" id="A0A931DGG9"/>
<organism evidence="1 2">
    <name type="scientific">Actinomadura viridis</name>
    <dbReference type="NCBI Taxonomy" id="58110"/>
    <lineage>
        <taxon>Bacteria</taxon>
        <taxon>Bacillati</taxon>
        <taxon>Actinomycetota</taxon>
        <taxon>Actinomycetes</taxon>
        <taxon>Streptosporangiales</taxon>
        <taxon>Thermomonosporaceae</taxon>
        <taxon>Actinomadura</taxon>
    </lineage>
</organism>
<sequence length="127" mass="13649">MTYDVVVLTQEMPDTVAVLDGLGAVGDDLRLDLAGRDGLIRLCDVSGGTLLSIEAPVGIRAPGEAERLLGERAAGLEPPLWRVRMRAAEREGADDLARRFARDLVRRLGGMVWDGDEETGPVIHTAS</sequence>
<name>A0A931DGG9_9ACTN</name>
<proteinExistence type="predicted"/>
<evidence type="ECO:0000313" key="1">
    <source>
        <dbReference type="EMBL" id="MBG6087056.1"/>
    </source>
</evidence>
<comment type="caution">
    <text evidence="1">The sequence shown here is derived from an EMBL/GenBank/DDBJ whole genome shotgun (WGS) entry which is preliminary data.</text>
</comment>
<dbReference type="Proteomes" id="UP000614047">
    <property type="component" value="Unassembled WGS sequence"/>
</dbReference>
<keyword evidence="2" id="KW-1185">Reference proteome</keyword>
<gene>
    <name evidence="1" type="ORF">IW256_001169</name>
</gene>